<accession>A0A375IIE3</accession>
<dbReference type="Pfam" id="PF00239">
    <property type="entry name" value="Resolvase"/>
    <property type="match status" value="1"/>
</dbReference>
<dbReference type="AlphaFoldDB" id="A0A375IIE3"/>
<dbReference type="InterPro" id="IPR036162">
    <property type="entry name" value="Resolvase-like_N_sf"/>
</dbReference>
<dbReference type="InterPro" id="IPR006119">
    <property type="entry name" value="Resolv_N"/>
</dbReference>
<dbReference type="PROSITE" id="PS51736">
    <property type="entry name" value="RECOMBINASES_3"/>
    <property type="match status" value="1"/>
</dbReference>
<dbReference type="EMBL" id="LT991976">
    <property type="protein sequence ID" value="SPK73329.1"/>
    <property type="molecule type" value="Genomic_DNA"/>
</dbReference>
<evidence type="ECO:0000256" key="1">
    <source>
        <dbReference type="ARBA" id="ARBA00009913"/>
    </source>
</evidence>
<dbReference type="GO" id="GO:0003677">
    <property type="term" value="F:DNA binding"/>
    <property type="evidence" value="ECO:0007669"/>
    <property type="project" value="InterPro"/>
</dbReference>
<proteinExistence type="inferred from homology"/>
<sequence length="253" mass="26925">MKVAAARAIVALARNQPNRILCPDRPHQRAAPAPSDTIMPTTFLYSNCADAASAVQDELEAASAAGYGVDPQHVFWEAAPASVPALQRPRLRALQHQVQPGDAVVALRLCSLGWSVPEVLATVRRFRLLGVALYCVQLSRDDLASATSPDAVEVLRAVAALEGATRSVRVRESLAAAKAMGRQVGRPPKHTPEQRHAILSALAAGYSVSETARRFSTSRQTVLRIRAAEPLAQRAAALALADAEESATETATE</sequence>
<dbReference type="InterPro" id="IPR009057">
    <property type="entry name" value="Homeodomain-like_sf"/>
</dbReference>
<dbReference type="Proteomes" id="UP000255505">
    <property type="component" value="Chromosome I"/>
</dbReference>
<dbReference type="InterPro" id="IPR006120">
    <property type="entry name" value="Resolvase_HTH_dom"/>
</dbReference>
<dbReference type="Pfam" id="PF02796">
    <property type="entry name" value="HTH_7"/>
    <property type="match status" value="1"/>
</dbReference>
<dbReference type="SUPFAM" id="SSF53041">
    <property type="entry name" value="Resolvase-like"/>
    <property type="match status" value="1"/>
</dbReference>
<dbReference type="CDD" id="cd00569">
    <property type="entry name" value="HTH_Hin_like"/>
    <property type="match status" value="1"/>
</dbReference>
<reference evidence="2 3" key="1">
    <citation type="submission" date="2018-01" db="EMBL/GenBank/DDBJ databases">
        <authorList>
            <person name="Gaut B.S."/>
            <person name="Morton B.R."/>
            <person name="Clegg M.T."/>
            <person name="Duvall M.R."/>
        </authorList>
    </citation>
    <scope>NUCLEOTIDE SEQUENCE [LARGE SCALE GENOMIC DNA]</scope>
    <source>
        <strain evidence="2">Cupriavidus taiwanensis LMG 19425</strain>
    </source>
</reference>
<dbReference type="Gene3D" id="1.10.10.60">
    <property type="entry name" value="Homeodomain-like"/>
    <property type="match status" value="1"/>
</dbReference>
<name>A0A375IIE3_9BURK</name>
<gene>
    <name evidence="2" type="ORF">CT19425_100055</name>
</gene>
<organism evidence="2 3">
    <name type="scientific">Cupriavidus taiwanensis</name>
    <dbReference type="NCBI Taxonomy" id="164546"/>
    <lineage>
        <taxon>Bacteria</taxon>
        <taxon>Pseudomonadati</taxon>
        <taxon>Pseudomonadota</taxon>
        <taxon>Betaproteobacteria</taxon>
        <taxon>Burkholderiales</taxon>
        <taxon>Burkholderiaceae</taxon>
        <taxon>Cupriavidus</taxon>
    </lineage>
</organism>
<evidence type="ECO:0000313" key="3">
    <source>
        <dbReference type="Proteomes" id="UP000255505"/>
    </source>
</evidence>
<evidence type="ECO:0000313" key="2">
    <source>
        <dbReference type="EMBL" id="SPK73329.1"/>
    </source>
</evidence>
<dbReference type="SMART" id="SM00857">
    <property type="entry name" value="Resolvase"/>
    <property type="match status" value="1"/>
</dbReference>
<protein>
    <submittedName>
        <fullName evidence="2">Putative transposon resolvase</fullName>
    </submittedName>
</protein>
<dbReference type="SUPFAM" id="SSF46689">
    <property type="entry name" value="Homeodomain-like"/>
    <property type="match status" value="1"/>
</dbReference>
<comment type="similarity">
    <text evidence="1">Belongs to the site-specific recombinase resolvase family.</text>
</comment>
<dbReference type="GO" id="GO:0000150">
    <property type="term" value="F:DNA strand exchange activity"/>
    <property type="evidence" value="ECO:0007669"/>
    <property type="project" value="InterPro"/>
</dbReference>
<dbReference type="Gene3D" id="3.40.50.1390">
    <property type="entry name" value="Resolvase, N-terminal catalytic domain"/>
    <property type="match status" value="1"/>
</dbReference>